<sequence>MCVAGVDKREPISKENKIVEVV</sequence>
<accession>A0A699SKM3</accession>
<reference evidence="1" key="1">
    <citation type="journal article" date="2019" name="Sci. Rep.">
        <title>Draft genome of Tanacetum cinerariifolium, the natural source of mosquito coil.</title>
        <authorList>
            <person name="Yamashiro T."/>
            <person name="Shiraishi A."/>
            <person name="Satake H."/>
            <person name="Nakayama K."/>
        </authorList>
    </citation>
    <scope>NUCLEOTIDE SEQUENCE</scope>
</reference>
<proteinExistence type="predicted"/>
<gene>
    <name evidence="1" type="ORF">Tci_869105</name>
</gene>
<feature type="non-terminal residue" evidence="1">
    <location>
        <position position="1"/>
    </location>
</feature>
<dbReference type="EMBL" id="BKCJ011164286">
    <property type="protein sequence ID" value="GFC97135.1"/>
    <property type="molecule type" value="Genomic_DNA"/>
</dbReference>
<comment type="caution">
    <text evidence="1">The sequence shown here is derived from an EMBL/GenBank/DDBJ whole genome shotgun (WGS) entry which is preliminary data.</text>
</comment>
<evidence type="ECO:0000313" key="1">
    <source>
        <dbReference type="EMBL" id="GFC97135.1"/>
    </source>
</evidence>
<organism evidence="1">
    <name type="scientific">Tanacetum cinerariifolium</name>
    <name type="common">Dalmatian daisy</name>
    <name type="synonym">Chrysanthemum cinerariifolium</name>
    <dbReference type="NCBI Taxonomy" id="118510"/>
    <lineage>
        <taxon>Eukaryota</taxon>
        <taxon>Viridiplantae</taxon>
        <taxon>Streptophyta</taxon>
        <taxon>Embryophyta</taxon>
        <taxon>Tracheophyta</taxon>
        <taxon>Spermatophyta</taxon>
        <taxon>Magnoliopsida</taxon>
        <taxon>eudicotyledons</taxon>
        <taxon>Gunneridae</taxon>
        <taxon>Pentapetalae</taxon>
        <taxon>asterids</taxon>
        <taxon>campanulids</taxon>
        <taxon>Asterales</taxon>
        <taxon>Asteraceae</taxon>
        <taxon>Asteroideae</taxon>
        <taxon>Anthemideae</taxon>
        <taxon>Anthemidinae</taxon>
        <taxon>Tanacetum</taxon>
    </lineage>
</organism>
<dbReference type="AlphaFoldDB" id="A0A699SKM3"/>
<protein>
    <submittedName>
        <fullName evidence="1">Uncharacterized protein</fullName>
    </submittedName>
</protein>
<name>A0A699SKM3_TANCI</name>